<proteinExistence type="predicted"/>
<name>D7E9X6_METEZ</name>
<dbReference type="Proteomes" id="UP000000391">
    <property type="component" value="Chromosome"/>
</dbReference>
<dbReference type="KEGG" id="mev:Metev_1549"/>
<organism evidence="2 3">
    <name type="scientific">Methanohalobium evestigatum (strain ATCC BAA-1072 / DSM 3721 / NBRC 107634 / OCM 161 / Z-7303)</name>
    <dbReference type="NCBI Taxonomy" id="644295"/>
    <lineage>
        <taxon>Archaea</taxon>
        <taxon>Methanobacteriati</taxon>
        <taxon>Methanobacteriota</taxon>
        <taxon>Stenosarchaea group</taxon>
        <taxon>Methanomicrobia</taxon>
        <taxon>Methanosarcinales</taxon>
        <taxon>Methanosarcinaceae</taxon>
        <taxon>Methanohalobium</taxon>
    </lineage>
</organism>
<dbReference type="STRING" id="644295.Metev_1549"/>
<evidence type="ECO:0000256" key="1">
    <source>
        <dbReference type="SAM" id="MobiDB-lite"/>
    </source>
</evidence>
<dbReference type="InterPro" id="IPR019209">
    <property type="entry name" value="DUF2098"/>
</dbReference>
<dbReference type="Pfam" id="PF09871">
    <property type="entry name" value="DUF2098"/>
    <property type="match status" value="1"/>
</dbReference>
<gene>
    <name evidence="2" type="ordered locus">Metev_1549</name>
</gene>
<evidence type="ECO:0000313" key="3">
    <source>
        <dbReference type="Proteomes" id="UP000000391"/>
    </source>
</evidence>
<reference evidence="2 3" key="1">
    <citation type="submission" date="2010-06" db="EMBL/GenBank/DDBJ databases">
        <title>Complete sequence chromosome of Methanohalobium evestigatum Z-7303.</title>
        <authorList>
            <consortium name="US DOE Joint Genome Institute"/>
            <person name="Lucas S."/>
            <person name="Copeland A."/>
            <person name="Lapidus A."/>
            <person name="Cheng J.-F."/>
            <person name="Bruce D."/>
            <person name="Goodwin L."/>
            <person name="Pitluck S."/>
            <person name="Saunders E."/>
            <person name="Detter J.C."/>
            <person name="Han C."/>
            <person name="Tapia R."/>
            <person name="Land M."/>
            <person name="Hauser L."/>
            <person name="Kyrpides N."/>
            <person name="Mikhailova N."/>
            <person name="Sieprawska-Lupa M."/>
            <person name="Whitman W.B."/>
            <person name="Anderson I."/>
            <person name="Woyke T."/>
        </authorList>
    </citation>
    <scope>NUCLEOTIDE SEQUENCE [LARGE SCALE GENOMIC DNA]</scope>
    <source>
        <strain evidence="3">ATCC BAA-1072 / DSM 3721 / NBRC 107634 / OCM 161 / Z-7303</strain>
    </source>
</reference>
<sequence>MTETENETTVKATDINGSLIEIGSTVGYINTGTVGKVVDIKDDDGLWVLIDEKELYYKPELLEITETTTKKSKEKPAEKKKPGEEGTEAPEDISHITGGG</sequence>
<accession>D7E9X6</accession>
<feature type="compositionally biased region" description="Basic and acidic residues" evidence="1">
    <location>
        <begin position="68"/>
        <end position="84"/>
    </location>
</feature>
<dbReference type="EMBL" id="CP002069">
    <property type="protein sequence ID" value="ADI74398.1"/>
    <property type="molecule type" value="Genomic_DNA"/>
</dbReference>
<dbReference type="AlphaFoldDB" id="D7E9X6"/>
<protein>
    <recommendedName>
        <fullName evidence="4">DUF2098 domain-containing protein</fullName>
    </recommendedName>
</protein>
<dbReference type="RefSeq" id="WP_013194963.1">
    <property type="nucleotide sequence ID" value="NC_014253.1"/>
</dbReference>
<evidence type="ECO:0008006" key="4">
    <source>
        <dbReference type="Google" id="ProtNLM"/>
    </source>
</evidence>
<feature type="region of interest" description="Disordered" evidence="1">
    <location>
        <begin position="66"/>
        <end position="100"/>
    </location>
</feature>
<dbReference type="HOGENOM" id="CLU_159088_1_0_2"/>
<evidence type="ECO:0000313" key="2">
    <source>
        <dbReference type="EMBL" id="ADI74398.1"/>
    </source>
</evidence>
<dbReference type="GeneID" id="9347189"/>
<keyword evidence="3" id="KW-1185">Reference proteome</keyword>
<dbReference type="OrthoDB" id="52973at2157"/>